<dbReference type="Proteomes" id="UP000005744">
    <property type="component" value="Unassembled WGS sequence"/>
</dbReference>
<sequence>MSTELALHDIHLPEPISWFPPALGWWVLFGFIIVAIIAGFWWWQYYRSQYLQRFVLQALESVATQYQQTQDTQQLVIALSRLLRRVCLSYYPRQQVAGLTGDAWLQFLDQFLTNKPFTDGIGRVLASSPYQAHVEVDAPALLDLCRAWLRAFVKQKMMKA</sequence>
<accession>I3CKB4</accession>
<dbReference type="AlphaFoldDB" id="I3CKB4"/>
<name>I3CKB4_9GAMM</name>
<dbReference type="STRING" id="395493.BegalDRAFT_3236"/>
<evidence type="ECO:0000313" key="2">
    <source>
        <dbReference type="EMBL" id="EIJ44057.1"/>
    </source>
</evidence>
<organism evidence="2 3">
    <name type="scientific">Beggiatoa alba B18LD</name>
    <dbReference type="NCBI Taxonomy" id="395493"/>
    <lineage>
        <taxon>Bacteria</taxon>
        <taxon>Pseudomonadati</taxon>
        <taxon>Pseudomonadota</taxon>
        <taxon>Gammaproteobacteria</taxon>
        <taxon>Thiotrichales</taxon>
        <taxon>Thiotrichaceae</taxon>
        <taxon>Beggiatoa</taxon>
    </lineage>
</organism>
<keyword evidence="1" id="KW-0472">Membrane</keyword>
<feature type="transmembrane region" description="Helical" evidence="1">
    <location>
        <begin position="23"/>
        <end position="43"/>
    </location>
</feature>
<evidence type="ECO:0000256" key="1">
    <source>
        <dbReference type="SAM" id="Phobius"/>
    </source>
</evidence>
<dbReference type="eggNOG" id="COG2304">
    <property type="taxonomic scope" value="Bacteria"/>
</dbReference>
<reference evidence="2 3" key="1">
    <citation type="submission" date="2011-11" db="EMBL/GenBank/DDBJ databases">
        <title>Improved High-Quality Draft sequence of Beggiatoa alba B18lD.</title>
        <authorList>
            <consortium name="US DOE Joint Genome Institute"/>
            <person name="Lucas S."/>
            <person name="Han J."/>
            <person name="Lapidus A."/>
            <person name="Cheng J.-F."/>
            <person name="Goodwin L."/>
            <person name="Pitluck S."/>
            <person name="Peters L."/>
            <person name="Mikhailova N."/>
            <person name="Held B."/>
            <person name="Detter J.C."/>
            <person name="Han C."/>
            <person name="Tapia R."/>
            <person name="Land M."/>
            <person name="Hauser L."/>
            <person name="Kyrpides N."/>
            <person name="Ivanova N."/>
            <person name="Pagani I."/>
            <person name="Samuel K."/>
            <person name="Teske A."/>
            <person name="Mueller J."/>
            <person name="Woyke T."/>
        </authorList>
    </citation>
    <scope>NUCLEOTIDE SEQUENCE [LARGE SCALE GENOMIC DNA]</scope>
    <source>
        <strain evidence="2 3">B18LD</strain>
    </source>
</reference>
<dbReference type="OrthoDB" id="283083at2"/>
<protein>
    <recommendedName>
        <fullName evidence="4">DUF4381 domain-containing protein</fullName>
    </recommendedName>
</protein>
<dbReference type="EMBL" id="JH600070">
    <property type="protein sequence ID" value="EIJ44057.1"/>
    <property type="molecule type" value="Genomic_DNA"/>
</dbReference>
<proteinExistence type="predicted"/>
<dbReference type="HOGENOM" id="CLU_113195_0_2_6"/>
<keyword evidence="1" id="KW-1133">Transmembrane helix</keyword>
<gene>
    <name evidence="2" type="ORF">BegalDRAFT_3236</name>
</gene>
<keyword evidence="3" id="KW-1185">Reference proteome</keyword>
<dbReference type="Pfam" id="PF14316">
    <property type="entry name" value="DUF4381"/>
    <property type="match status" value="1"/>
</dbReference>
<dbReference type="InterPro" id="IPR025489">
    <property type="entry name" value="DUF4381"/>
</dbReference>
<dbReference type="RefSeq" id="WP_002691783.1">
    <property type="nucleotide sequence ID" value="NZ_JH600070.1"/>
</dbReference>
<evidence type="ECO:0000313" key="3">
    <source>
        <dbReference type="Proteomes" id="UP000005744"/>
    </source>
</evidence>
<evidence type="ECO:0008006" key="4">
    <source>
        <dbReference type="Google" id="ProtNLM"/>
    </source>
</evidence>
<keyword evidence="1" id="KW-0812">Transmembrane</keyword>